<proteinExistence type="predicted"/>
<dbReference type="RefSeq" id="WP_302928372.1">
    <property type="nucleotide sequence ID" value="NZ_JAJEPW010000012.1"/>
</dbReference>
<accession>A0AAE3AAM5</accession>
<name>A0AAE3AAM5_9FIRM</name>
<keyword evidence="3" id="KW-1185">Reference proteome</keyword>
<reference evidence="2" key="1">
    <citation type="submission" date="2021-10" db="EMBL/GenBank/DDBJ databases">
        <title>Anaerobic single-cell dispensing facilitates the cultivation of human gut bacteria.</title>
        <authorList>
            <person name="Afrizal A."/>
        </authorList>
    </citation>
    <scope>NUCLEOTIDE SEQUENCE</scope>
    <source>
        <strain evidence="2">CLA-AA-H272</strain>
    </source>
</reference>
<evidence type="ECO:0000313" key="3">
    <source>
        <dbReference type="Proteomes" id="UP001199319"/>
    </source>
</evidence>
<protein>
    <submittedName>
        <fullName evidence="2">ParA family protein</fullName>
    </submittedName>
</protein>
<dbReference type="InterPro" id="IPR027417">
    <property type="entry name" value="P-loop_NTPase"/>
</dbReference>
<gene>
    <name evidence="2" type="ORF">LKD37_06025</name>
</gene>
<evidence type="ECO:0000313" key="2">
    <source>
        <dbReference type="EMBL" id="MCC2129076.1"/>
    </source>
</evidence>
<feature type="domain" description="AAA" evidence="1">
    <location>
        <begin position="36"/>
        <end position="181"/>
    </location>
</feature>
<sequence>MNFLKGSLFRRNTEPEELEPMEESGGGILAVWGSPGCGKTVTAVKIAKHLAAQKKNTVLLLCDMTAPMMPCICSPSELEVDRSLGSIFAAQHISVNLIKHNLTTLKRLPHLTMLGLRKKENEYTYAPCTKQQAEELIRGLREIVPYVVIDCSSYIANDILSAVALMEADSVLQLASCDLKSVGYLSSQLPLLGELKWDKDKQYRVASNIKPFQAADRIGQVLGSVVFRLPYSQELEEQYLAGELLADLSMKDSRAFRKEIDRICEEVF</sequence>
<dbReference type="Gene3D" id="3.40.50.300">
    <property type="entry name" value="P-loop containing nucleotide triphosphate hydrolases"/>
    <property type="match status" value="1"/>
</dbReference>
<dbReference type="AlphaFoldDB" id="A0AAE3AAM5"/>
<dbReference type="Proteomes" id="UP001199319">
    <property type="component" value="Unassembled WGS sequence"/>
</dbReference>
<comment type="caution">
    <text evidence="2">The sequence shown here is derived from an EMBL/GenBank/DDBJ whole genome shotgun (WGS) entry which is preliminary data.</text>
</comment>
<organism evidence="2 3">
    <name type="scientific">Brotocaccenecus cirricatena</name>
    <dbReference type="NCBI Taxonomy" id="3064195"/>
    <lineage>
        <taxon>Bacteria</taxon>
        <taxon>Bacillati</taxon>
        <taxon>Bacillota</taxon>
        <taxon>Clostridia</taxon>
        <taxon>Eubacteriales</taxon>
        <taxon>Oscillospiraceae</taxon>
        <taxon>Brotocaccenecus</taxon>
    </lineage>
</organism>
<dbReference type="EMBL" id="JAJEPW010000012">
    <property type="protein sequence ID" value="MCC2129076.1"/>
    <property type="molecule type" value="Genomic_DNA"/>
</dbReference>
<dbReference type="Pfam" id="PF13614">
    <property type="entry name" value="AAA_31"/>
    <property type="match status" value="1"/>
</dbReference>
<dbReference type="SUPFAM" id="SSF52540">
    <property type="entry name" value="P-loop containing nucleoside triphosphate hydrolases"/>
    <property type="match status" value="1"/>
</dbReference>
<dbReference type="InterPro" id="IPR025669">
    <property type="entry name" value="AAA_dom"/>
</dbReference>
<evidence type="ECO:0000259" key="1">
    <source>
        <dbReference type="Pfam" id="PF13614"/>
    </source>
</evidence>